<dbReference type="EMBL" id="JAAXLJ010000006">
    <property type="protein sequence ID" value="NLR18299.1"/>
    <property type="molecule type" value="Genomic_DNA"/>
</dbReference>
<reference evidence="2 3" key="1">
    <citation type="submission" date="2020-04" db="EMBL/GenBank/DDBJ databases">
        <title>A novel species of genus Lactobacillus that was isolated from fermented food Zha-chili.</title>
        <authorList>
            <person name="Zhang Z."/>
        </authorList>
    </citation>
    <scope>NUCLEOTIDE SEQUENCE [LARGE SCALE GENOMIC DNA]</scope>
    <source>
        <strain evidence="3">HBUAS51383</strain>
    </source>
</reference>
<evidence type="ECO:0008006" key="4">
    <source>
        <dbReference type="Google" id="ProtNLM"/>
    </source>
</evidence>
<evidence type="ECO:0000256" key="1">
    <source>
        <dbReference type="SAM" id="Phobius"/>
    </source>
</evidence>
<sequence>MVKKIQGADGKIYRQVSTPSEVGLGRKRTPELILGIIGLVLSVISLVSGFGIASVADSLGGGGSYTIEILFGILISIVDFILLFFINKQHNVISIAIIVLGVVLLFSCGNFGIIGGIFFIITGIVALIRK</sequence>
<proteinExistence type="predicted"/>
<evidence type="ECO:0000313" key="2">
    <source>
        <dbReference type="EMBL" id="NLR18299.1"/>
    </source>
</evidence>
<keyword evidence="3" id="KW-1185">Reference proteome</keyword>
<gene>
    <name evidence="2" type="ORF">HC026_05085</name>
</gene>
<keyword evidence="1" id="KW-1133">Transmembrane helix</keyword>
<name>A0ABX1KWI4_9LACO</name>
<feature type="transmembrane region" description="Helical" evidence="1">
    <location>
        <begin position="65"/>
        <end position="86"/>
    </location>
</feature>
<keyword evidence="1" id="KW-0812">Transmembrane</keyword>
<organism evidence="2 3">
    <name type="scientific">Secundilactobacillus angelensis</name>
    <dbReference type="NCBI Taxonomy" id="2722706"/>
    <lineage>
        <taxon>Bacteria</taxon>
        <taxon>Bacillati</taxon>
        <taxon>Bacillota</taxon>
        <taxon>Bacilli</taxon>
        <taxon>Lactobacillales</taxon>
        <taxon>Lactobacillaceae</taxon>
        <taxon>Secundilactobacillus</taxon>
    </lineage>
</organism>
<feature type="transmembrane region" description="Helical" evidence="1">
    <location>
        <begin position="98"/>
        <end position="128"/>
    </location>
</feature>
<keyword evidence="1" id="KW-0472">Membrane</keyword>
<feature type="transmembrane region" description="Helical" evidence="1">
    <location>
        <begin position="32"/>
        <end position="53"/>
    </location>
</feature>
<dbReference type="RefSeq" id="WP_168924911.1">
    <property type="nucleotide sequence ID" value="NZ_JAAXLJ010000006.1"/>
</dbReference>
<comment type="caution">
    <text evidence="2">The sequence shown here is derived from an EMBL/GenBank/DDBJ whole genome shotgun (WGS) entry which is preliminary data.</text>
</comment>
<dbReference type="Proteomes" id="UP000763447">
    <property type="component" value="Unassembled WGS sequence"/>
</dbReference>
<evidence type="ECO:0000313" key="3">
    <source>
        <dbReference type="Proteomes" id="UP000763447"/>
    </source>
</evidence>
<accession>A0ABX1KWI4</accession>
<protein>
    <recommendedName>
        <fullName evidence="4">DUF4064 domain-containing protein</fullName>
    </recommendedName>
</protein>